<dbReference type="Proteomes" id="UP000230211">
    <property type="component" value="Segment"/>
</dbReference>
<feature type="coiled-coil region" evidence="1">
    <location>
        <begin position="138"/>
        <end position="172"/>
    </location>
</feature>
<keyword evidence="1" id="KW-0175">Coiled coil</keyword>
<feature type="compositionally biased region" description="Polar residues" evidence="2">
    <location>
        <begin position="225"/>
        <end position="235"/>
    </location>
</feature>
<feature type="region of interest" description="Disordered" evidence="2">
    <location>
        <begin position="217"/>
        <end position="277"/>
    </location>
</feature>
<protein>
    <submittedName>
        <fullName evidence="3">Prohead core scaffold protein</fullName>
    </submittedName>
</protein>
<dbReference type="EMBL" id="MF498773">
    <property type="protein sequence ID" value="ATI17428.1"/>
    <property type="molecule type" value="Genomic_DNA"/>
</dbReference>
<proteinExistence type="predicted"/>
<accession>A0A291LDG6</accession>
<evidence type="ECO:0000256" key="1">
    <source>
        <dbReference type="SAM" id="Coils"/>
    </source>
</evidence>
<dbReference type="InterPro" id="IPR057966">
    <property type="entry name" value="T4_SCAF"/>
</dbReference>
<evidence type="ECO:0000313" key="3">
    <source>
        <dbReference type="EMBL" id="ATI17428.1"/>
    </source>
</evidence>
<feature type="coiled-coil region" evidence="1">
    <location>
        <begin position="51"/>
        <end position="78"/>
    </location>
</feature>
<dbReference type="Pfam" id="PF25623">
    <property type="entry name" value="T4_CASP"/>
    <property type="match status" value="1"/>
</dbReference>
<sequence length="277" mass="30561">MSIKDQLLSESKNITVQADAISGALQGLNLSEGVVDALTQVFQTKLREEAVQLAESHIEALAAKSDELVQEAAEAKNAELIKTMDSYFEHLAESFMEDNKVAIETGIQAQLAESLLAGMKELFVSHHVVVPEDAVDIVAEQAAELEEAQSMINDLVSKNSALTESIQAKEREAVIAESIKDLTMVQQEQVKTLCEGISFGSAEQFGTRVSALVEMVSQKKEQEPNQKPLNENLNFNDDEGQKDDKDEKGEKGEKGKKDKKPEPKSKIDESVQEFMHW</sequence>
<evidence type="ECO:0000256" key="2">
    <source>
        <dbReference type="SAM" id="MobiDB-lite"/>
    </source>
</evidence>
<reference evidence="3 4" key="1">
    <citation type="submission" date="2017-07" db="EMBL/GenBank/DDBJ databases">
        <title>In vitro design and evaluation of phage cocktails against multidrug-resistant Aeromonas salmonicida.</title>
        <authorList>
            <person name="Chen L."/>
            <person name="Yuan S."/>
            <person name="Ma Y."/>
        </authorList>
    </citation>
    <scope>NUCLEOTIDE SEQUENCE [LARGE SCALE GENOMIC DNA]</scope>
</reference>
<name>A0A291LDG6_9CAUD</name>
<feature type="compositionally biased region" description="Basic and acidic residues" evidence="2">
    <location>
        <begin position="242"/>
        <end position="277"/>
    </location>
</feature>
<evidence type="ECO:0000313" key="4">
    <source>
        <dbReference type="Proteomes" id="UP000230211"/>
    </source>
</evidence>
<organism evidence="3 4">
    <name type="scientific">Aeromonas phage AS-szw</name>
    <dbReference type="NCBI Taxonomy" id="2026114"/>
    <lineage>
        <taxon>Viruses</taxon>
        <taxon>Duplodnaviria</taxon>
        <taxon>Heunggongvirae</taxon>
        <taxon>Uroviricota</taxon>
        <taxon>Caudoviricetes</taxon>
        <taxon>Pantevenvirales</taxon>
        <taxon>Straboviridae</taxon>
        <taxon>Emmerichvirinae</taxon>
        <taxon>Ceceduovirus</taxon>
        <taxon>Ceceduovirus aszj</taxon>
    </lineage>
</organism>